<protein>
    <submittedName>
        <fullName evidence="6">Transcriptional regulator, LysR family</fullName>
    </submittedName>
</protein>
<dbReference type="GO" id="GO:0006351">
    <property type="term" value="P:DNA-templated transcription"/>
    <property type="evidence" value="ECO:0007669"/>
    <property type="project" value="TreeGrafter"/>
</dbReference>
<dbReference type="InterPro" id="IPR005119">
    <property type="entry name" value="LysR_subst-bd"/>
</dbReference>
<comment type="similarity">
    <text evidence="1">Belongs to the LysR transcriptional regulatory family.</text>
</comment>
<dbReference type="Gene3D" id="1.10.10.10">
    <property type="entry name" value="Winged helix-like DNA-binding domain superfamily/Winged helix DNA-binding domain"/>
    <property type="match status" value="1"/>
</dbReference>
<organism evidence="6">
    <name type="scientific">hydrothermal vent metagenome</name>
    <dbReference type="NCBI Taxonomy" id="652676"/>
    <lineage>
        <taxon>unclassified sequences</taxon>
        <taxon>metagenomes</taxon>
        <taxon>ecological metagenomes</taxon>
    </lineage>
</organism>
<proteinExistence type="inferred from homology"/>
<evidence type="ECO:0000313" key="6">
    <source>
        <dbReference type="EMBL" id="VAX05733.1"/>
    </source>
</evidence>
<dbReference type="PROSITE" id="PS50931">
    <property type="entry name" value="HTH_LYSR"/>
    <property type="match status" value="1"/>
</dbReference>
<dbReference type="SUPFAM" id="SSF46785">
    <property type="entry name" value="Winged helix' DNA-binding domain"/>
    <property type="match status" value="1"/>
</dbReference>
<evidence type="ECO:0000256" key="2">
    <source>
        <dbReference type="ARBA" id="ARBA00023015"/>
    </source>
</evidence>
<dbReference type="Gene3D" id="3.40.190.290">
    <property type="match status" value="1"/>
</dbReference>
<dbReference type="PANTHER" id="PTHR30537">
    <property type="entry name" value="HTH-TYPE TRANSCRIPTIONAL REGULATOR"/>
    <property type="match status" value="1"/>
</dbReference>
<dbReference type="GO" id="GO:0003700">
    <property type="term" value="F:DNA-binding transcription factor activity"/>
    <property type="evidence" value="ECO:0007669"/>
    <property type="project" value="InterPro"/>
</dbReference>
<dbReference type="Pfam" id="PF00126">
    <property type="entry name" value="HTH_1"/>
    <property type="match status" value="1"/>
</dbReference>
<dbReference type="EMBL" id="UOFV01000548">
    <property type="protein sequence ID" value="VAX05733.1"/>
    <property type="molecule type" value="Genomic_DNA"/>
</dbReference>
<dbReference type="PANTHER" id="PTHR30537:SF5">
    <property type="entry name" value="HTH-TYPE TRANSCRIPTIONAL ACTIVATOR TTDR-RELATED"/>
    <property type="match status" value="1"/>
</dbReference>
<evidence type="ECO:0000256" key="4">
    <source>
        <dbReference type="ARBA" id="ARBA00023163"/>
    </source>
</evidence>
<sequence>MNLNSLNMFVLVVRHAGFSEASRKADIPVATLSRNVNELEAQLGIRLLERTTRQIRPTREGDVLYQFAERGLDEIDAGRLALIDADEQLKGRLRLSIPGDLEFWWALLRAFQLSYPNIVLEIFTTERRIDLVADGIDVAMRIGDLKTQTAVAREIAAYRHVLVYAPAFAEKHGLPQHPEQLTSFPCGAWNNRQGGVSWNLADKDYALTPQIQVNDFAHLLMLALAGDIITELPPLFAKPYLDSGELLPLFPDYPFPRQSLNLLYPSRKYLSPLSRAYIDFALEYCKREGLFRNVK</sequence>
<name>A0A3B1B1D9_9ZZZZ</name>
<keyword evidence="4" id="KW-0804">Transcription</keyword>
<evidence type="ECO:0000256" key="1">
    <source>
        <dbReference type="ARBA" id="ARBA00009437"/>
    </source>
</evidence>
<evidence type="ECO:0000259" key="5">
    <source>
        <dbReference type="PROSITE" id="PS50931"/>
    </source>
</evidence>
<dbReference type="InterPro" id="IPR036388">
    <property type="entry name" value="WH-like_DNA-bd_sf"/>
</dbReference>
<dbReference type="FunFam" id="1.10.10.10:FF:000001">
    <property type="entry name" value="LysR family transcriptional regulator"/>
    <property type="match status" value="1"/>
</dbReference>
<dbReference type="AlphaFoldDB" id="A0A3B1B1D9"/>
<dbReference type="SUPFAM" id="SSF53850">
    <property type="entry name" value="Periplasmic binding protein-like II"/>
    <property type="match status" value="1"/>
</dbReference>
<keyword evidence="3" id="KW-0238">DNA-binding</keyword>
<dbReference type="InterPro" id="IPR036390">
    <property type="entry name" value="WH_DNA-bd_sf"/>
</dbReference>
<dbReference type="CDD" id="cd08422">
    <property type="entry name" value="PBP2_CrgA_like"/>
    <property type="match status" value="1"/>
</dbReference>
<keyword evidence="2" id="KW-0805">Transcription regulation</keyword>
<evidence type="ECO:0000256" key="3">
    <source>
        <dbReference type="ARBA" id="ARBA00023125"/>
    </source>
</evidence>
<feature type="domain" description="HTH lysR-type" evidence="5">
    <location>
        <begin position="1"/>
        <end position="58"/>
    </location>
</feature>
<dbReference type="Pfam" id="PF03466">
    <property type="entry name" value="LysR_substrate"/>
    <property type="match status" value="1"/>
</dbReference>
<dbReference type="GO" id="GO:0043565">
    <property type="term" value="F:sequence-specific DNA binding"/>
    <property type="evidence" value="ECO:0007669"/>
    <property type="project" value="TreeGrafter"/>
</dbReference>
<dbReference type="InterPro" id="IPR058163">
    <property type="entry name" value="LysR-type_TF_proteobact-type"/>
</dbReference>
<gene>
    <name evidence="6" type="ORF">MNBD_GAMMA19-2242</name>
</gene>
<accession>A0A3B1B1D9</accession>
<reference evidence="6" key="1">
    <citation type="submission" date="2018-06" db="EMBL/GenBank/DDBJ databases">
        <authorList>
            <person name="Zhirakovskaya E."/>
        </authorList>
    </citation>
    <scope>NUCLEOTIDE SEQUENCE</scope>
</reference>
<dbReference type="InterPro" id="IPR000847">
    <property type="entry name" value="LysR_HTH_N"/>
</dbReference>